<dbReference type="EMBL" id="CP102480">
    <property type="protein sequence ID" value="UUX51891.1"/>
    <property type="molecule type" value="Genomic_DNA"/>
</dbReference>
<dbReference type="KEGG" id="naci:NUH88_09345"/>
<accession>A0A9J7AVT5</accession>
<feature type="domain" description="N-acetyltransferase" evidence="1">
    <location>
        <begin position="73"/>
        <end position="209"/>
    </location>
</feature>
<gene>
    <name evidence="2" type="ORF">NUH88_09345</name>
</gene>
<dbReference type="Proteomes" id="UP001060336">
    <property type="component" value="Chromosome"/>
</dbReference>
<dbReference type="Gene3D" id="3.40.630.30">
    <property type="match status" value="1"/>
</dbReference>
<sequence length="209" mass="23092">MSVRLRTYRKGDLPALYHVSVMTGHGGGDARHLYRDPDLIGHVYVGPYANLLPELCIVAEDEEGVAGYVVGAVDTRAFEVRQEAEWWPELRKRYPDPGRDVDPGWDADTKRAHRIHHPAGVIPDAVVAGHPGHLHMNLLPRLQRRGIGTRLLEAWYSRARAAGASSVHVGVNPGNAGGLAFWQRAGFRPIALPPEQETGRAVWLGRELD</sequence>
<dbReference type="PANTHER" id="PTHR13170:SF16">
    <property type="entry name" value="PROTEIN O-GLCNACASE"/>
    <property type="match status" value="1"/>
</dbReference>
<dbReference type="PROSITE" id="PS51186">
    <property type="entry name" value="GNAT"/>
    <property type="match status" value="1"/>
</dbReference>
<dbReference type="InterPro" id="IPR000182">
    <property type="entry name" value="GNAT_dom"/>
</dbReference>
<dbReference type="Pfam" id="PF00583">
    <property type="entry name" value="Acetyltransf_1"/>
    <property type="match status" value="1"/>
</dbReference>
<dbReference type="InterPro" id="IPR016181">
    <property type="entry name" value="Acyl_CoA_acyltransferase"/>
</dbReference>
<evidence type="ECO:0000313" key="3">
    <source>
        <dbReference type="Proteomes" id="UP001060336"/>
    </source>
</evidence>
<dbReference type="GO" id="GO:0016747">
    <property type="term" value="F:acyltransferase activity, transferring groups other than amino-acyl groups"/>
    <property type="evidence" value="ECO:0007669"/>
    <property type="project" value="InterPro"/>
</dbReference>
<dbReference type="RefSeq" id="WP_257771633.1">
    <property type="nucleotide sequence ID" value="NZ_CP102480.1"/>
</dbReference>
<keyword evidence="3" id="KW-1185">Reference proteome</keyword>
<name>A0A9J7AVT5_9PROT</name>
<reference evidence="2" key="1">
    <citation type="submission" date="2022-08" db="EMBL/GenBank/DDBJ databases">
        <title>Nisaea acidiphila sp. nov., isolated from a marine algal debris and emended description of the genus Nisaea Urios et al. 2008.</title>
        <authorList>
            <person name="Kwon K."/>
        </authorList>
    </citation>
    <scope>NUCLEOTIDE SEQUENCE</scope>
    <source>
        <strain evidence="2">MEBiC11861</strain>
    </source>
</reference>
<dbReference type="CDD" id="cd04301">
    <property type="entry name" value="NAT_SF"/>
    <property type="match status" value="1"/>
</dbReference>
<dbReference type="PANTHER" id="PTHR13170">
    <property type="entry name" value="O-GLCNACASE"/>
    <property type="match status" value="1"/>
</dbReference>
<evidence type="ECO:0000259" key="1">
    <source>
        <dbReference type="PROSITE" id="PS51186"/>
    </source>
</evidence>
<dbReference type="SUPFAM" id="SSF55729">
    <property type="entry name" value="Acyl-CoA N-acyltransferases (Nat)"/>
    <property type="match status" value="1"/>
</dbReference>
<evidence type="ECO:0000313" key="2">
    <source>
        <dbReference type="EMBL" id="UUX51891.1"/>
    </source>
</evidence>
<protein>
    <submittedName>
        <fullName evidence="2">GNAT family N-acetyltransferase</fullName>
    </submittedName>
</protein>
<organism evidence="2 3">
    <name type="scientific">Nisaea acidiphila</name>
    <dbReference type="NCBI Taxonomy" id="1862145"/>
    <lineage>
        <taxon>Bacteria</taxon>
        <taxon>Pseudomonadati</taxon>
        <taxon>Pseudomonadota</taxon>
        <taxon>Alphaproteobacteria</taxon>
        <taxon>Rhodospirillales</taxon>
        <taxon>Thalassobaculaceae</taxon>
        <taxon>Nisaea</taxon>
    </lineage>
</organism>
<proteinExistence type="predicted"/>
<dbReference type="AlphaFoldDB" id="A0A9J7AVT5"/>
<dbReference type="InterPro" id="IPR051822">
    <property type="entry name" value="Glycosyl_Hydrolase_84"/>
</dbReference>